<evidence type="ECO:0000313" key="3">
    <source>
        <dbReference type="Proteomes" id="UP001449657"/>
    </source>
</evidence>
<organism evidence="2 3">
    <name type="scientific">Chitinophaga caseinilytica</name>
    <dbReference type="NCBI Taxonomy" id="2267521"/>
    <lineage>
        <taxon>Bacteria</taxon>
        <taxon>Pseudomonadati</taxon>
        <taxon>Bacteroidota</taxon>
        <taxon>Chitinophagia</taxon>
        <taxon>Chitinophagales</taxon>
        <taxon>Chitinophagaceae</taxon>
        <taxon>Chitinophaga</taxon>
    </lineage>
</organism>
<reference evidence="2 3" key="1">
    <citation type="submission" date="2024-03" db="EMBL/GenBank/DDBJ databases">
        <title>Chitinophaga caseinilytica sp. nov., a casein hydrolysing bacterium isolated from forest soil.</title>
        <authorList>
            <person name="Lee D.S."/>
            <person name="Han D.M."/>
            <person name="Baek J.H."/>
            <person name="Choi D.G."/>
            <person name="Jeon J.H."/>
            <person name="Jeon C.O."/>
        </authorList>
    </citation>
    <scope>NUCLEOTIDE SEQUENCE [LARGE SCALE GENOMIC DNA]</scope>
    <source>
        <strain evidence="2 3">KACC 19118</strain>
    </source>
</reference>
<feature type="chain" id="PRO_5046489146" evidence="1">
    <location>
        <begin position="19"/>
        <end position="185"/>
    </location>
</feature>
<evidence type="ECO:0000256" key="1">
    <source>
        <dbReference type="SAM" id="SignalP"/>
    </source>
</evidence>
<feature type="signal peptide" evidence="1">
    <location>
        <begin position="1"/>
        <end position="18"/>
    </location>
</feature>
<proteinExistence type="predicted"/>
<dbReference type="RefSeq" id="WP_341840966.1">
    <property type="nucleotide sequence ID" value="NZ_CP149792.1"/>
</dbReference>
<keyword evidence="1" id="KW-0732">Signal</keyword>
<sequence length="185" mass="20783">MKSLLPLLCMLLCASAYGQDKYNYNTFNKLTPLAGSDYVIASVESVGKMMASHGDALLFINTRTGEQNRVDLPADASIHRWEHVKMDSLGINLILLTGRTVNLDNNKKGIDWNDPIQIIAVSTDGKQKTQLTEDKFFAAQWTIHPRTGAIVITGYYDSNNNGRYDKTDKDEILVFDLRTLKRVKV</sequence>
<keyword evidence="3" id="KW-1185">Reference proteome</keyword>
<gene>
    <name evidence="2" type="ORF">WJU22_25380</name>
</gene>
<evidence type="ECO:0000313" key="2">
    <source>
        <dbReference type="EMBL" id="WZN46230.1"/>
    </source>
</evidence>
<name>A0ABZ2Z1S7_9BACT</name>
<dbReference type="EMBL" id="CP150096">
    <property type="protein sequence ID" value="WZN46230.1"/>
    <property type="molecule type" value="Genomic_DNA"/>
</dbReference>
<accession>A0ABZ2Z1S7</accession>
<protein>
    <submittedName>
        <fullName evidence="2">Uncharacterized protein</fullName>
    </submittedName>
</protein>
<dbReference type="Proteomes" id="UP001449657">
    <property type="component" value="Chromosome"/>
</dbReference>